<feature type="domain" description="ABC transporter" evidence="6">
    <location>
        <begin position="252"/>
        <end position="495"/>
    </location>
</feature>
<dbReference type="PROSITE" id="PS00211">
    <property type="entry name" value="ABC_TRANSPORTER_1"/>
    <property type="match status" value="1"/>
</dbReference>
<dbReference type="InterPro" id="IPR003439">
    <property type="entry name" value="ABC_transporter-like_ATP-bd"/>
</dbReference>
<name>A0A4Z1DZ01_9MICO</name>
<organism evidence="7 8">
    <name type="scientific">Serinibacter arcticus</name>
    <dbReference type="NCBI Taxonomy" id="1655435"/>
    <lineage>
        <taxon>Bacteria</taxon>
        <taxon>Bacillati</taxon>
        <taxon>Actinomycetota</taxon>
        <taxon>Actinomycetes</taxon>
        <taxon>Micrococcales</taxon>
        <taxon>Beutenbergiaceae</taxon>
        <taxon>Serinibacter</taxon>
    </lineage>
</organism>
<keyword evidence="3" id="KW-0547">Nucleotide-binding</keyword>
<dbReference type="InterPro" id="IPR027417">
    <property type="entry name" value="P-loop_NTPase"/>
</dbReference>
<dbReference type="EMBL" id="RHPJ01000003">
    <property type="protein sequence ID" value="TGO04895.1"/>
    <property type="molecule type" value="Genomic_DNA"/>
</dbReference>
<evidence type="ECO:0000256" key="4">
    <source>
        <dbReference type="ARBA" id="ARBA00022840"/>
    </source>
</evidence>
<dbReference type="PANTHER" id="PTHR43790">
    <property type="entry name" value="CARBOHYDRATE TRANSPORT ATP-BINDING PROTEIN MG119-RELATED"/>
    <property type="match status" value="1"/>
</dbReference>
<evidence type="ECO:0000256" key="3">
    <source>
        <dbReference type="ARBA" id="ARBA00022741"/>
    </source>
</evidence>
<evidence type="ECO:0000259" key="6">
    <source>
        <dbReference type="PROSITE" id="PS50893"/>
    </source>
</evidence>
<feature type="region of interest" description="Disordered" evidence="5">
    <location>
        <begin position="510"/>
        <end position="533"/>
    </location>
</feature>
<keyword evidence="4" id="KW-0067">ATP-binding</keyword>
<dbReference type="SMART" id="SM00382">
    <property type="entry name" value="AAA"/>
    <property type="match status" value="2"/>
</dbReference>
<keyword evidence="1" id="KW-0813">Transport</keyword>
<comment type="caution">
    <text evidence="7">The sequence shown here is derived from an EMBL/GenBank/DDBJ whole genome shotgun (WGS) entry which is preliminary data.</text>
</comment>
<sequence>MRGIHIGFPGVKALDGVDFRLLPGEVHALMGENGAGKSTLIKCLTGVYSIDAGEIVIDGSPRQLAGTADAQEAGIATVYQEVNLVRNLSIGENVMLGHEVRGRFGISWRATHRRAKENLERFGLGHLDTRLPLSTLSIAVQQLVAIARAMVTKSHVLILDEPTSSLDKQEVSTLFGVIRQLRSEGVAILFVSHFLEQVYEISDRMTVLRNGRFEGEFLTKDLDRSSLIATMIGRELSTLAGEHEVRDGVAPGQREPLLVAENLGRKGSVGATDLAIGKGEIVGFAGLLGSGRTELARLLYGADRPDSGSITLKGRKTAIGSPAAGLANGIALSSENRRDEGIIADLSVRENMILAVQARRGWMRPLSKKDTDEIVDKYIKEFGVRPADPDRPIKNLSGGNQQKVLLGRWLATRPDLMILDEPTRGIDVGAKADIITAVQKLAEDGMSVVFISSEIEEVARVSDRIVVMRDREKVAEIVNDGTVSAATIVAVIADEEGTAQTVAALDVSDETFPGTTSTSTPTGTSTSTERSES</sequence>
<evidence type="ECO:0000256" key="1">
    <source>
        <dbReference type="ARBA" id="ARBA00022448"/>
    </source>
</evidence>
<dbReference type="Gene3D" id="3.40.50.300">
    <property type="entry name" value="P-loop containing nucleotide triphosphate hydrolases"/>
    <property type="match status" value="2"/>
</dbReference>
<dbReference type="GO" id="GO:0016887">
    <property type="term" value="F:ATP hydrolysis activity"/>
    <property type="evidence" value="ECO:0007669"/>
    <property type="project" value="InterPro"/>
</dbReference>
<keyword evidence="8" id="KW-1185">Reference proteome</keyword>
<dbReference type="CDD" id="cd03215">
    <property type="entry name" value="ABC_Carb_Monos_II"/>
    <property type="match status" value="1"/>
</dbReference>
<dbReference type="InterPro" id="IPR003593">
    <property type="entry name" value="AAA+_ATPase"/>
</dbReference>
<keyword evidence="2" id="KW-0677">Repeat</keyword>
<evidence type="ECO:0000313" key="8">
    <source>
        <dbReference type="Proteomes" id="UP000297318"/>
    </source>
</evidence>
<dbReference type="Pfam" id="PF00005">
    <property type="entry name" value="ABC_tran"/>
    <property type="match status" value="2"/>
</dbReference>
<gene>
    <name evidence="7" type="ORF">SERN_2488</name>
</gene>
<feature type="domain" description="ABC transporter" evidence="6">
    <location>
        <begin position="1"/>
        <end position="235"/>
    </location>
</feature>
<reference evidence="7 8" key="1">
    <citation type="submission" date="2018-11" db="EMBL/GenBank/DDBJ databases">
        <title>Complete genome sequencing of the Actinobacteria Serinibacter sp. K3-2.</title>
        <authorList>
            <person name="Rakitin A.L."/>
            <person name="Beletsky A.V."/>
            <person name="Mardanov A.V."/>
            <person name="Ravin N.V."/>
            <person name="Gromova A.S."/>
            <person name="Filippova S.N."/>
            <person name="Gal'Chenko V.F."/>
        </authorList>
    </citation>
    <scope>NUCLEOTIDE SEQUENCE [LARGE SCALE GENOMIC DNA]</scope>
    <source>
        <strain evidence="7 8">K3-2</strain>
    </source>
</reference>
<proteinExistence type="predicted"/>
<dbReference type="CDD" id="cd03216">
    <property type="entry name" value="ABC_Carb_Monos_I"/>
    <property type="match status" value="1"/>
</dbReference>
<dbReference type="InterPro" id="IPR050107">
    <property type="entry name" value="ABC_carbohydrate_import_ATPase"/>
</dbReference>
<dbReference type="InterPro" id="IPR017871">
    <property type="entry name" value="ABC_transporter-like_CS"/>
</dbReference>
<dbReference type="PANTHER" id="PTHR43790:SF9">
    <property type="entry name" value="GALACTOFURANOSE TRANSPORTER ATP-BINDING PROTEIN YTFR"/>
    <property type="match status" value="1"/>
</dbReference>
<evidence type="ECO:0000256" key="5">
    <source>
        <dbReference type="SAM" id="MobiDB-lite"/>
    </source>
</evidence>
<evidence type="ECO:0000256" key="2">
    <source>
        <dbReference type="ARBA" id="ARBA00022737"/>
    </source>
</evidence>
<protein>
    <submittedName>
        <fullName evidence="7">ATP binding protein of ABC transporter</fullName>
    </submittedName>
</protein>
<dbReference type="SUPFAM" id="SSF52540">
    <property type="entry name" value="P-loop containing nucleoside triphosphate hydrolases"/>
    <property type="match status" value="2"/>
</dbReference>
<evidence type="ECO:0000313" key="7">
    <source>
        <dbReference type="EMBL" id="TGO04895.1"/>
    </source>
</evidence>
<feature type="compositionally biased region" description="Low complexity" evidence="5">
    <location>
        <begin position="513"/>
        <end position="533"/>
    </location>
</feature>
<dbReference type="GO" id="GO:0005524">
    <property type="term" value="F:ATP binding"/>
    <property type="evidence" value="ECO:0007669"/>
    <property type="project" value="UniProtKB-KW"/>
</dbReference>
<accession>A0A4Z1DZ01</accession>
<dbReference type="AlphaFoldDB" id="A0A4Z1DZ01"/>
<dbReference type="PROSITE" id="PS50893">
    <property type="entry name" value="ABC_TRANSPORTER_2"/>
    <property type="match status" value="2"/>
</dbReference>
<dbReference type="Proteomes" id="UP000297318">
    <property type="component" value="Unassembled WGS sequence"/>
</dbReference>